<protein>
    <submittedName>
        <fullName evidence="2">DUF115 domain-containing protein</fullName>
    </submittedName>
</protein>
<feature type="domain" description="6-hydroxymethylpterin diphosphokinase MptE-like" evidence="1">
    <location>
        <begin position="56"/>
        <end position="195"/>
    </location>
</feature>
<organism evidence="2 3">
    <name type="scientific">Gloeobacter morelensis MG652769</name>
    <dbReference type="NCBI Taxonomy" id="2781736"/>
    <lineage>
        <taxon>Bacteria</taxon>
        <taxon>Bacillati</taxon>
        <taxon>Cyanobacteriota</taxon>
        <taxon>Cyanophyceae</taxon>
        <taxon>Gloeobacterales</taxon>
        <taxon>Gloeobacteraceae</taxon>
        <taxon>Gloeobacter</taxon>
        <taxon>Gloeobacter morelensis</taxon>
    </lineage>
</organism>
<name>A0ABY3PQI6_9CYAN</name>
<proteinExistence type="predicted"/>
<evidence type="ECO:0000313" key="3">
    <source>
        <dbReference type="Proteomes" id="UP001054846"/>
    </source>
</evidence>
<dbReference type="Gene3D" id="3.90.1480.10">
    <property type="entry name" value="Alpha-2,3-sialyltransferase"/>
    <property type="match status" value="1"/>
</dbReference>
<dbReference type="EMBL" id="CP063845">
    <property type="protein sequence ID" value="UFP95975.1"/>
    <property type="molecule type" value="Genomic_DNA"/>
</dbReference>
<keyword evidence="3" id="KW-1185">Reference proteome</keyword>
<sequence length="276" mass="31220">MSLFRILNRNPVDAELLATNPTVNPYRFAAYEIYNRLRWDLDIESWRSRRRLLAWKNRYAGRSSVIVCNGPSLLKSDLSLLKDTFTIGMNKINLLFERSDFRPSCIVSVNPLVLEQNADFFNQTNIPLFLDNFARRFVHPRPNVVFLHSASQIKFARDCSVSIYQGYTVTFVALQLAFHMGFARVGLIGCDHSFNAKGPANKTVVSKDQDSDHFDPNYFAGGVRWQLPDLAGSETAYALAGAVYAAAGRQIHNCTEGGRLELFTRMPLETFLQSPP</sequence>
<gene>
    <name evidence="2" type="ORF">ISF26_07085</name>
</gene>
<dbReference type="Proteomes" id="UP001054846">
    <property type="component" value="Chromosome"/>
</dbReference>
<dbReference type="InterPro" id="IPR002826">
    <property type="entry name" value="MptE-like"/>
</dbReference>
<reference evidence="2 3" key="1">
    <citation type="journal article" date="2021" name="Genome Biol. Evol.">
        <title>Complete Genome Sequencing of a Novel Gloeobacter Species from a Waterfall Cave in Mexico.</title>
        <authorList>
            <person name="Saw J.H."/>
            <person name="Cardona T."/>
            <person name="Montejano G."/>
        </authorList>
    </citation>
    <scope>NUCLEOTIDE SEQUENCE [LARGE SCALE GENOMIC DNA]</scope>
    <source>
        <strain evidence="2">MG652769</strain>
    </source>
</reference>
<accession>A0ABY3PQI6</accession>
<evidence type="ECO:0000313" key="2">
    <source>
        <dbReference type="EMBL" id="UFP95975.1"/>
    </source>
</evidence>
<dbReference type="Pfam" id="PF01973">
    <property type="entry name" value="MptE-like"/>
    <property type="match status" value="1"/>
</dbReference>
<evidence type="ECO:0000259" key="1">
    <source>
        <dbReference type="Pfam" id="PF01973"/>
    </source>
</evidence>